<evidence type="ECO:0000313" key="2">
    <source>
        <dbReference type="Proteomes" id="UP000700596"/>
    </source>
</evidence>
<dbReference type="Proteomes" id="UP000700596">
    <property type="component" value="Unassembled WGS sequence"/>
</dbReference>
<dbReference type="AlphaFoldDB" id="A0A9P9D3W5"/>
<comment type="caution">
    <text evidence="1">The sequence shown here is derived from an EMBL/GenBank/DDBJ whole genome shotgun (WGS) entry which is preliminary data.</text>
</comment>
<dbReference type="EMBL" id="JAGMWT010000022">
    <property type="protein sequence ID" value="KAH7112149.1"/>
    <property type="molecule type" value="Genomic_DNA"/>
</dbReference>
<organism evidence="1 2">
    <name type="scientific">Dendryphion nanum</name>
    <dbReference type="NCBI Taxonomy" id="256645"/>
    <lineage>
        <taxon>Eukaryota</taxon>
        <taxon>Fungi</taxon>
        <taxon>Dikarya</taxon>
        <taxon>Ascomycota</taxon>
        <taxon>Pezizomycotina</taxon>
        <taxon>Dothideomycetes</taxon>
        <taxon>Pleosporomycetidae</taxon>
        <taxon>Pleosporales</taxon>
        <taxon>Torulaceae</taxon>
        <taxon>Dendryphion</taxon>
    </lineage>
</organism>
<protein>
    <submittedName>
        <fullName evidence="1">Uncharacterized protein</fullName>
    </submittedName>
</protein>
<evidence type="ECO:0000313" key="1">
    <source>
        <dbReference type="EMBL" id="KAH7112149.1"/>
    </source>
</evidence>
<proteinExistence type="predicted"/>
<name>A0A9P9D3W5_9PLEO</name>
<accession>A0A9P9D3W5</accession>
<sequence length="212" mass="23389">MDAKPPFGVSCDSRQHLEATWMPLGCTATMLFTPVEEDPSCPPPLAPFWSSRPPLCVHNHAFHPLCPLRPPRSHPATRLHWPTSQPTEASKKNTIRVHLGQLPRGRDTMNEAGMGRCQQILFKDTDLDAGAGWKICRDTVHTPPNRRRSPRTSPVPFSASACLLRHPLPASPSPFFPPLCRSVALQMSSLPCRPLNCQGCSLCPDASPHIFP</sequence>
<gene>
    <name evidence="1" type="ORF">B0J11DRAFT_187772</name>
</gene>
<reference evidence="1" key="1">
    <citation type="journal article" date="2021" name="Nat. Commun.">
        <title>Genetic determinants of endophytism in the Arabidopsis root mycobiome.</title>
        <authorList>
            <person name="Mesny F."/>
            <person name="Miyauchi S."/>
            <person name="Thiergart T."/>
            <person name="Pickel B."/>
            <person name="Atanasova L."/>
            <person name="Karlsson M."/>
            <person name="Huettel B."/>
            <person name="Barry K.W."/>
            <person name="Haridas S."/>
            <person name="Chen C."/>
            <person name="Bauer D."/>
            <person name="Andreopoulos W."/>
            <person name="Pangilinan J."/>
            <person name="LaButti K."/>
            <person name="Riley R."/>
            <person name="Lipzen A."/>
            <person name="Clum A."/>
            <person name="Drula E."/>
            <person name="Henrissat B."/>
            <person name="Kohler A."/>
            <person name="Grigoriev I.V."/>
            <person name="Martin F.M."/>
            <person name="Hacquard S."/>
        </authorList>
    </citation>
    <scope>NUCLEOTIDE SEQUENCE</scope>
    <source>
        <strain evidence="1">MPI-CAGE-CH-0243</strain>
    </source>
</reference>
<keyword evidence="2" id="KW-1185">Reference proteome</keyword>